<accession>A0A1K2HSQ3</accession>
<dbReference type="Proteomes" id="UP000183447">
    <property type="component" value="Unassembled WGS sequence"/>
</dbReference>
<name>A0A1K2HSQ3_9HYPH</name>
<dbReference type="STRING" id="665118.SAMN02983003_0293"/>
<evidence type="ECO:0000313" key="2">
    <source>
        <dbReference type="Proteomes" id="UP000183447"/>
    </source>
</evidence>
<proteinExistence type="predicted"/>
<evidence type="ECO:0000313" key="1">
    <source>
        <dbReference type="EMBL" id="SFZ81066.1"/>
    </source>
</evidence>
<dbReference type="EMBL" id="FPKU01000001">
    <property type="protein sequence ID" value="SFZ81066.1"/>
    <property type="molecule type" value="Genomic_DNA"/>
</dbReference>
<gene>
    <name evidence="1" type="ORF">SAMN02983003_0293</name>
</gene>
<reference evidence="1 2" key="1">
    <citation type="submission" date="2016-11" db="EMBL/GenBank/DDBJ databases">
        <authorList>
            <person name="Jaros S."/>
            <person name="Januszkiewicz K."/>
            <person name="Wedrychowicz H."/>
        </authorList>
    </citation>
    <scope>NUCLEOTIDE SEQUENCE [LARGE SCALE GENOMIC DNA]</scope>
    <source>
        <strain evidence="1 2">ATCC 23634</strain>
    </source>
</reference>
<organism evidence="1 2">
    <name type="scientific">Devosia enhydra</name>
    <dbReference type="NCBI Taxonomy" id="665118"/>
    <lineage>
        <taxon>Bacteria</taxon>
        <taxon>Pseudomonadati</taxon>
        <taxon>Pseudomonadota</taxon>
        <taxon>Alphaproteobacteria</taxon>
        <taxon>Hyphomicrobiales</taxon>
        <taxon>Devosiaceae</taxon>
        <taxon>Devosia</taxon>
    </lineage>
</organism>
<dbReference type="RefSeq" id="WP_177282348.1">
    <property type="nucleotide sequence ID" value="NZ_FPKU01000001.1"/>
</dbReference>
<sequence length="48" mass="5706">MKILALIDSLFVGLSRDDRFRYMSRHQLRDIGVSEAEIERLKRPTPQF</sequence>
<protein>
    <recommendedName>
        <fullName evidence="3">DUF1127 domain-containing protein</fullName>
    </recommendedName>
</protein>
<dbReference type="AlphaFoldDB" id="A0A1K2HSQ3"/>
<evidence type="ECO:0008006" key="3">
    <source>
        <dbReference type="Google" id="ProtNLM"/>
    </source>
</evidence>
<keyword evidence="2" id="KW-1185">Reference proteome</keyword>